<reference evidence="1 2" key="1">
    <citation type="journal article" date="2023" name="J. Hered.">
        <title>Chromosome-level genome of the wood stork (Mycteria americana) provides insight into avian chromosome evolution.</title>
        <authorList>
            <person name="Flamio R. Jr."/>
            <person name="Ramstad K.M."/>
        </authorList>
    </citation>
    <scope>NUCLEOTIDE SEQUENCE [LARGE SCALE GENOMIC DNA]</scope>
    <source>
        <strain evidence="1">JAX WOST 10</strain>
    </source>
</reference>
<dbReference type="GO" id="GO:0031012">
    <property type="term" value="C:extracellular matrix"/>
    <property type="evidence" value="ECO:0007669"/>
    <property type="project" value="TreeGrafter"/>
</dbReference>
<sequence>MDGVRKAKAHLKLNLERDVKGKVKSFSRYTNSKRKMRENVGPLLNGRRDLVTKDMEKAEVLNAFLASVFTGKICFRESQVPERPVEEDQAGEHLNKLDVHKFMGPDGMYPRVLRELANVTGRPLLTIWQEGGLGNYRSVSLTSVPKKVMEQIILETISRHMKDRKVIQSSQLGFMKTKICLTNLIAFYVDEGRAVDDVYLDFSKALDSVSYNILIDKWMKCGLSQSPAGGQSLVVSGRGQYWGPQCLTSSSMTWMTVCHTFSDSKKHVSHHSQYSLQMSICSHASCVPD</sequence>
<evidence type="ECO:0008006" key="3">
    <source>
        <dbReference type="Google" id="ProtNLM"/>
    </source>
</evidence>
<gene>
    <name evidence="1" type="ORF">QYF61_009136</name>
</gene>
<protein>
    <recommendedName>
        <fullName evidence="3">Reverse transcriptase domain-containing protein</fullName>
    </recommendedName>
</protein>
<dbReference type="EMBL" id="JAUNZN010000002">
    <property type="protein sequence ID" value="KAK4826439.1"/>
    <property type="molecule type" value="Genomic_DNA"/>
</dbReference>
<dbReference type="AlphaFoldDB" id="A0AAN7NIF3"/>
<comment type="caution">
    <text evidence="1">The sequence shown here is derived from an EMBL/GenBank/DDBJ whole genome shotgun (WGS) entry which is preliminary data.</text>
</comment>
<dbReference type="GO" id="GO:0061343">
    <property type="term" value="P:cell adhesion involved in heart morphogenesis"/>
    <property type="evidence" value="ECO:0007669"/>
    <property type="project" value="TreeGrafter"/>
</dbReference>
<keyword evidence="2" id="KW-1185">Reference proteome</keyword>
<organism evidence="1 2">
    <name type="scientific">Mycteria americana</name>
    <name type="common">Wood stork</name>
    <dbReference type="NCBI Taxonomy" id="33587"/>
    <lineage>
        <taxon>Eukaryota</taxon>
        <taxon>Metazoa</taxon>
        <taxon>Chordata</taxon>
        <taxon>Craniata</taxon>
        <taxon>Vertebrata</taxon>
        <taxon>Euteleostomi</taxon>
        <taxon>Archelosauria</taxon>
        <taxon>Archosauria</taxon>
        <taxon>Dinosauria</taxon>
        <taxon>Saurischia</taxon>
        <taxon>Theropoda</taxon>
        <taxon>Coelurosauria</taxon>
        <taxon>Aves</taxon>
        <taxon>Neognathae</taxon>
        <taxon>Neoaves</taxon>
        <taxon>Aequornithes</taxon>
        <taxon>Ciconiiformes</taxon>
        <taxon>Ciconiidae</taxon>
        <taxon>Mycteria</taxon>
    </lineage>
</organism>
<feature type="non-terminal residue" evidence="1">
    <location>
        <position position="289"/>
    </location>
</feature>
<dbReference type="PANTHER" id="PTHR33395">
    <property type="entry name" value="TRANSCRIPTASE, PUTATIVE-RELATED-RELATED"/>
    <property type="match status" value="1"/>
</dbReference>
<dbReference type="Proteomes" id="UP001333110">
    <property type="component" value="Unassembled WGS sequence"/>
</dbReference>
<accession>A0AAN7NIF3</accession>
<proteinExistence type="predicted"/>
<name>A0AAN7NIF3_MYCAM</name>
<dbReference type="GO" id="GO:0007508">
    <property type="term" value="P:larval heart development"/>
    <property type="evidence" value="ECO:0007669"/>
    <property type="project" value="TreeGrafter"/>
</dbReference>
<dbReference type="PANTHER" id="PTHR33395:SF22">
    <property type="entry name" value="REVERSE TRANSCRIPTASE DOMAIN-CONTAINING PROTEIN"/>
    <property type="match status" value="1"/>
</dbReference>
<evidence type="ECO:0000313" key="2">
    <source>
        <dbReference type="Proteomes" id="UP001333110"/>
    </source>
</evidence>
<evidence type="ECO:0000313" key="1">
    <source>
        <dbReference type="EMBL" id="KAK4826439.1"/>
    </source>
</evidence>